<dbReference type="RefSeq" id="WP_101814610.1">
    <property type="nucleotide sequence ID" value="NZ_PJZF01000001.1"/>
</dbReference>
<proteinExistence type="predicted"/>
<protein>
    <submittedName>
        <fullName evidence="1">Uncharacterized protein</fullName>
    </submittedName>
</protein>
<name>A0A2N5EGU4_9GAMM</name>
<dbReference type="Proteomes" id="UP000234240">
    <property type="component" value="Unassembled WGS sequence"/>
</dbReference>
<comment type="caution">
    <text evidence="1">The sequence shown here is derived from an EMBL/GenBank/DDBJ whole genome shotgun (WGS) entry which is preliminary data.</text>
</comment>
<dbReference type="EMBL" id="PJZF01000001">
    <property type="protein sequence ID" value="PLR41762.1"/>
    <property type="molecule type" value="Genomic_DNA"/>
</dbReference>
<dbReference type="OrthoDB" id="6505825at2"/>
<accession>A0A2N5EGU4</accession>
<organism evidence="1 2">
    <name type="scientific">Chimaeribacter californicus</name>
    <dbReference type="NCBI Taxonomy" id="2060067"/>
    <lineage>
        <taxon>Bacteria</taxon>
        <taxon>Pseudomonadati</taxon>
        <taxon>Pseudomonadota</taxon>
        <taxon>Gammaproteobacteria</taxon>
        <taxon>Enterobacterales</taxon>
        <taxon>Yersiniaceae</taxon>
        <taxon>Chimaeribacter</taxon>
    </lineage>
</organism>
<evidence type="ECO:0000313" key="1">
    <source>
        <dbReference type="EMBL" id="PLR41762.1"/>
    </source>
</evidence>
<evidence type="ECO:0000313" key="2">
    <source>
        <dbReference type="Proteomes" id="UP000234240"/>
    </source>
</evidence>
<dbReference type="AlphaFoldDB" id="A0A2N5EGU4"/>
<reference evidence="1 2" key="1">
    <citation type="submission" date="2017-12" db="EMBL/GenBank/DDBJ databases">
        <title>Characterization of six clinical isolates of Enterochimera gen. nov., a novel genus of the Yersiniaciae family and the three species Enterochimera arupensis sp. nov., Enterochimera coloradensis sp. nov, and Enterochimera californica sp. nov.</title>
        <authorList>
            <person name="Rossi A."/>
            <person name="Fisher M."/>
        </authorList>
    </citation>
    <scope>NUCLEOTIDE SEQUENCE [LARGE SCALE GENOMIC DNA]</scope>
    <source>
        <strain evidence="2">2015-Iso6</strain>
    </source>
</reference>
<gene>
    <name evidence="1" type="ORF">CYR55_02760</name>
</gene>
<sequence length="71" mass="8004">MNRTCPALQQTLEKLYHGNNPDAELPLLVMSSEEGGKLYFAEGTSKMEKLHSIDQAISNMLTYREALEKCD</sequence>
<keyword evidence="2" id="KW-1185">Reference proteome</keyword>